<keyword evidence="3" id="KW-1185">Reference proteome</keyword>
<gene>
    <name evidence="2" type="ORF">SAMN05216226_10956</name>
</gene>
<evidence type="ECO:0000256" key="1">
    <source>
        <dbReference type="SAM" id="MobiDB-lite"/>
    </source>
</evidence>
<evidence type="ECO:0000313" key="2">
    <source>
        <dbReference type="EMBL" id="SDJ78346.1"/>
    </source>
</evidence>
<organism evidence="2 3">
    <name type="scientific">Halovenus aranensis</name>
    <dbReference type="NCBI Taxonomy" id="890420"/>
    <lineage>
        <taxon>Archaea</taxon>
        <taxon>Methanobacteriati</taxon>
        <taxon>Methanobacteriota</taxon>
        <taxon>Stenosarchaea group</taxon>
        <taxon>Halobacteria</taxon>
        <taxon>Halobacteriales</taxon>
        <taxon>Haloarculaceae</taxon>
        <taxon>Halovenus</taxon>
    </lineage>
</organism>
<evidence type="ECO:0000313" key="3">
    <source>
        <dbReference type="Proteomes" id="UP000198856"/>
    </source>
</evidence>
<feature type="region of interest" description="Disordered" evidence="1">
    <location>
        <begin position="1"/>
        <end position="43"/>
    </location>
</feature>
<name>A0A1G8WJP5_9EURY</name>
<accession>A0A1G8WJP5</accession>
<dbReference type="Proteomes" id="UP000198856">
    <property type="component" value="Unassembled WGS sequence"/>
</dbReference>
<proteinExistence type="predicted"/>
<dbReference type="EMBL" id="FNFC01000009">
    <property type="protein sequence ID" value="SDJ78346.1"/>
    <property type="molecule type" value="Genomic_DNA"/>
</dbReference>
<protein>
    <submittedName>
        <fullName evidence="2">Uncharacterized protein</fullName>
    </submittedName>
</protein>
<reference evidence="2 3" key="1">
    <citation type="submission" date="2016-10" db="EMBL/GenBank/DDBJ databases">
        <authorList>
            <person name="de Groot N.N."/>
        </authorList>
    </citation>
    <scope>NUCLEOTIDE SEQUENCE [LARGE SCALE GENOMIC DNA]</scope>
    <source>
        <strain evidence="2 3">IBRC-M10015</strain>
    </source>
</reference>
<feature type="compositionally biased region" description="Polar residues" evidence="1">
    <location>
        <begin position="1"/>
        <end position="15"/>
    </location>
</feature>
<dbReference type="STRING" id="890420.SAMN05216226_10956"/>
<dbReference type="AlphaFoldDB" id="A0A1G8WJP5"/>
<sequence>MLVPTTKTATRSADSNLLLAPAGRPGSWPDTTEQGGLGDPTNFDPAAVARIVEQTTDDILTALRDDTDAGWYMIPTWDRLL</sequence>